<protein>
    <submittedName>
        <fullName evidence="1">Uncharacterized protein</fullName>
    </submittedName>
</protein>
<organism evidence="1 2">
    <name type="scientific">Lactococcus allomyrinae</name>
    <dbReference type="NCBI Taxonomy" id="2419773"/>
    <lineage>
        <taxon>Bacteria</taxon>
        <taxon>Bacillati</taxon>
        <taxon>Bacillota</taxon>
        <taxon>Bacilli</taxon>
        <taxon>Lactobacillales</taxon>
        <taxon>Streptococcaceae</taxon>
        <taxon>Lactococcus</taxon>
    </lineage>
</organism>
<evidence type="ECO:0000313" key="1">
    <source>
        <dbReference type="EMBL" id="AYG01970.1"/>
    </source>
</evidence>
<dbReference type="OrthoDB" id="9861153at2"/>
<proteinExistence type="predicted"/>
<sequence length="67" mass="7241">MHTLIYISAAANINQNIVEGNIADSKLAELAKTQKNAADYIEKVTGRNIEDVLAENEALAAIEEGKK</sequence>
<accession>A0A387BLU9</accession>
<dbReference type="EMBL" id="CP032627">
    <property type="protein sequence ID" value="AYG01970.1"/>
    <property type="molecule type" value="Genomic_DNA"/>
</dbReference>
<dbReference type="Proteomes" id="UP000269374">
    <property type="component" value="Chromosome"/>
</dbReference>
<dbReference type="AlphaFoldDB" id="A0A387BLU9"/>
<keyword evidence="2" id="KW-1185">Reference proteome</keyword>
<reference evidence="1 2" key="1">
    <citation type="submission" date="2018-09" db="EMBL/GenBank/DDBJ databases">
        <title>Genome sequencing of strain 1JSPR-7.</title>
        <authorList>
            <person name="Heo J."/>
            <person name="Kim S.-J."/>
            <person name="Kwon S.-W."/>
        </authorList>
    </citation>
    <scope>NUCLEOTIDE SEQUENCE [LARGE SCALE GENOMIC DNA]</scope>
    <source>
        <strain evidence="1 2">1JSPR-7</strain>
    </source>
</reference>
<gene>
    <name evidence="1" type="ORF">D7I46_09615</name>
</gene>
<evidence type="ECO:0000313" key="2">
    <source>
        <dbReference type="Proteomes" id="UP000269374"/>
    </source>
</evidence>
<dbReference type="KEGG" id="lact:D7I46_09615"/>
<name>A0A387BLU9_9LACT</name>